<evidence type="ECO:0000313" key="3">
    <source>
        <dbReference type="Proteomes" id="UP000777303"/>
    </source>
</evidence>
<feature type="transmembrane region" description="Helical" evidence="1">
    <location>
        <begin position="20"/>
        <end position="42"/>
    </location>
</feature>
<keyword evidence="1" id="KW-1133">Transmembrane helix</keyword>
<keyword evidence="1" id="KW-0812">Transmembrane</keyword>
<dbReference type="Proteomes" id="UP000777303">
    <property type="component" value="Unassembled WGS sequence"/>
</dbReference>
<organism evidence="2 3">
    <name type="scientific">Candidatus Paralactobacillus gallistercoris</name>
    <dbReference type="NCBI Taxonomy" id="2838724"/>
    <lineage>
        <taxon>Bacteria</taxon>
        <taxon>Bacillati</taxon>
        <taxon>Bacillota</taxon>
        <taxon>Bacilli</taxon>
        <taxon>Lactobacillales</taxon>
        <taxon>Lactobacillaceae</taxon>
        <taxon>Lactobacillus</taxon>
    </lineage>
</organism>
<reference evidence="2" key="1">
    <citation type="journal article" date="2021" name="PeerJ">
        <title>Extensive microbial diversity within the chicken gut microbiome revealed by metagenomics and culture.</title>
        <authorList>
            <person name="Gilroy R."/>
            <person name="Ravi A."/>
            <person name="Getino M."/>
            <person name="Pursley I."/>
            <person name="Horton D.L."/>
            <person name="Alikhan N.F."/>
            <person name="Baker D."/>
            <person name="Gharbi K."/>
            <person name="Hall N."/>
            <person name="Watson M."/>
            <person name="Adriaenssens E.M."/>
            <person name="Foster-Nyarko E."/>
            <person name="Jarju S."/>
            <person name="Secka A."/>
            <person name="Antonio M."/>
            <person name="Oren A."/>
            <person name="Chaudhuri R.R."/>
            <person name="La Ragione R."/>
            <person name="Hildebrand F."/>
            <person name="Pallen M.J."/>
        </authorList>
    </citation>
    <scope>NUCLEOTIDE SEQUENCE</scope>
    <source>
        <strain evidence="2">F6-6636</strain>
    </source>
</reference>
<dbReference type="EMBL" id="JAHLFS010000005">
    <property type="protein sequence ID" value="MBU3851130.1"/>
    <property type="molecule type" value="Genomic_DNA"/>
</dbReference>
<name>A0A948X2F4_9LACO</name>
<reference evidence="2" key="2">
    <citation type="submission" date="2021-04" db="EMBL/GenBank/DDBJ databases">
        <authorList>
            <person name="Gilroy R."/>
        </authorList>
    </citation>
    <scope>NUCLEOTIDE SEQUENCE</scope>
    <source>
        <strain evidence="2">F6-6636</strain>
    </source>
</reference>
<evidence type="ECO:0000313" key="2">
    <source>
        <dbReference type="EMBL" id="MBU3851130.1"/>
    </source>
</evidence>
<gene>
    <name evidence="2" type="ORF">H9901_00235</name>
</gene>
<proteinExistence type="predicted"/>
<keyword evidence="1" id="KW-0472">Membrane</keyword>
<comment type="caution">
    <text evidence="2">The sequence shown here is derived from an EMBL/GenBank/DDBJ whole genome shotgun (WGS) entry which is preliminary data.</text>
</comment>
<accession>A0A948X2F4</accession>
<protein>
    <submittedName>
        <fullName evidence="2">Uncharacterized protein</fullName>
    </submittedName>
</protein>
<feature type="transmembrane region" description="Helical" evidence="1">
    <location>
        <begin position="48"/>
        <end position="68"/>
    </location>
</feature>
<sequence length="81" mass="9656">MRRLNQANHSNNPHHTYSMVASIAVVLFIIYCLVIHTSFLWIGFSVLLYLIFMFIINNPTNTLVKKLINLRMKRMKRKHIR</sequence>
<evidence type="ECO:0000256" key="1">
    <source>
        <dbReference type="SAM" id="Phobius"/>
    </source>
</evidence>
<dbReference type="AlphaFoldDB" id="A0A948X2F4"/>